<sequence>MQWPEHGTGKLMQACQLREADVERVRGPLAQSAEQGTLNPKVQGSTPWRPTNDEEGLAIRGGNRRGVPHLAVPTTPPRRYGPRPGGWGSDVCGRGNLFPRPFRVILVRYEEAAAPYSTT</sequence>
<dbReference type="Proteomes" id="UP000065807">
    <property type="component" value="Chromosome"/>
</dbReference>
<reference evidence="3" key="1">
    <citation type="submission" date="2015-07" db="EMBL/GenBank/DDBJ databases">
        <title>Complete genome sequence and phylogenetic analysis of Limnochorda pilosa.</title>
        <authorList>
            <person name="Watanabe M."/>
            <person name="Kojima H."/>
            <person name="Fukui M."/>
        </authorList>
    </citation>
    <scope>NUCLEOTIDE SEQUENCE [LARGE SCALE GENOMIC DNA]</scope>
    <source>
        <strain evidence="3">HC45</strain>
    </source>
</reference>
<dbReference type="AlphaFoldDB" id="A0A0K2SR96"/>
<gene>
    <name evidence="2" type="ORF">LIP_3542</name>
</gene>
<evidence type="ECO:0000256" key="1">
    <source>
        <dbReference type="SAM" id="MobiDB-lite"/>
    </source>
</evidence>
<evidence type="ECO:0000313" key="3">
    <source>
        <dbReference type="Proteomes" id="UP000065807"/>
    </source>
</evidence>
<accession>A0A0K2SR96</accession>
<proteinExistence type="predicted"/>
<feature type="compositionally biased region" description="Polar residues" evidence="1">
    <location>
        <begin position="32"/>
        <end position="49"/>
    </location>
</feature>
<reference evidence="3" key="2">
    <citation type="journal article" date="2016" name="Int. J. Syst. Evol. Microbiol.">
        <title>Complete genome sequence and cell structure of Limnochorda pilosa, a Gram-negative spore-former within the phylum Firmicutes.</title>
        <authorList>
            <person name="Watanabe M."/>
            <person name="Kojima H."/>
            <person name="Fukui M."/>
        </authorList>
    </citation>
    <scope>NUCLEOTIDE SEQUENCE [LARGE SCALE GENOMIC DNA]</scope>
    <source>
        <strain evidence="3">HC45</strain>
    </source>
</reference>
<evidence type="ECO:0000313" key="2">
    <source>
        <dbReference type="EMBL" id="BAS29354.1"/>
    </source>
</evidence>
<keyword evidence="3" id="KW-1185">Reference proteome</keyword>
<protein>
    <submittedName>
        <fullName evidence="2">Uncharacterized protein</fullName>
    </submittedName>
</protein>
<name>A0A0K2SR96_LIMPI</name>
<feature type="region of interest" description="Disordered" evidence="1">
    <location>
        <begin position="26"/>
        <end position="91"/>
    </location>
</feature>
<dbReference type="EMBL" id="AP014924">
    <property type="protein sequence ID" value="BAS29354.1"/>
    <property type="molecule type" value="Genomic_DNA"/>
</dbReference>
<organism evidence="2 3">
    <name type="scientific">Limnochorda pilosa</name>
    <dbReference type="NCBI Taxonomy" id="1555112"/>
    <lineage>
        <taxon>Bacteria</taxon>
        <taxon>Bacillati</taxon>
        <taxon>Bacillota</taxon>
        <taxon>Limnochordia</taxon>
        <taxon>Limnochordales</taxon>
        <taxon>Limnochordaceae</taxon>
        <taxon>Limnochorda</taxon>
    </lineage>
</organism>
<dbReference type="KEGG" id="lpil:LIP_3542"/>